<evidence type="ECO:0000256" key="3">
    <source>
        <dbReference type="ARBA" id="ARBA00022741"/>
    </source>
</evidence>
<sequence>MSQARSFEMPGRYPGASPDNSDGEIFHGGQGDILGHRRLEAIRAELSNKRALLEWLPQEDTHLLDLETLQAQILSLEEEFEKLVMEQSRMNELPPAYSTGQEVVPQPGSTHESGLHGFDATPPRQDIMRKRTYSQVDHSPHDLHVENFRRLVGPYYNAPSQFPYMPSGPPMPMSSLSPDGAQSMGVINSDTYLPVVQIAGSSNRQQAPQQAQISNDAELARILQEQEVIDLTGDDDDTYNNALIATEYQRYARDRYARAGQSPFALQMPQDPQFISIPRVKIEQRHSNPMGFGARPAFKNETDVSAHIPQYTGLGLSDNPIILNGDDDDDDDGGFGDYIGPHHALEYPPYMQQFNQALPQVHLPRFPFPIDPTQNFDPDTPYNDMRYQARDEQEDVKRILEHLSDDAENDSSDRLQTPPELSVKLMKHQRIGLTWLVKQEESNNKGGILADDMGLGKTVQAIALILHRKSDNPHLKTTLIVCPVSLMAQWQREIQAKVKAQNSLATYIYHGTQPKRYKNFNALKEFDVVLTSYGTIAGEFKKKQSWIGEKRTRFPPEEFPFLSGESIWYRVILDESQHIKNHRTQSSRACADLRSTYRLCLSGTPMQNNIDDLFGAVRFLRLARYREFRDWNKDFGSRIRLGRGYAADAMQRLQALIGAIMLRRKKDSLIDGEPLLVLPPKTIELIHPIFGPDEQEIYNAVEQRVQLRFNKYIENGSVLRNYTYVLLLLLRLRQVCCHPKMIKDLSINVTKVEKERQITLMQQLDPATIGRLKLDPAVNCPVCQDSSEKMKIISPCGHCFCEECLTNYMNMFAQMVDGDDGNRMRCPICRGPLSQSSLIDWQVFREIYMPEDGDLLQELEGIGNQLDNVLGGQLSSDDSDSDSGSDSDDEGSDLGGFIVPDGEVESEADDDSDEAAALRETRSRYSPVPPARVKQEPGSSRQNGVKKEEDTEVFFPATQNSATSSSSDIKSEQDFPGDIWEEFKFKKEAKEENDGISIQSVKSKSTGAKPRVKKERKDEKASSKGKGKKLASNPPKTKKGRKKKKKEKKEKRVINLGDKRALAVRNKKARKKYFRELARDWHSSAKIDKVRAILKEIRENDPSEKTIIFSSFTSFLDLLSIPLDRDDKFNFERYDGSMSARDRNDAVLNFTEDPMVTVMLVSLKAGNSGLNLTVASHVIIIDPWWNPYVEEQAIDRAHRIGQTRPVFVHRLIIENTVEDRILTLQEQKREMISAAMDEEAIKGLNRLSVRDLMYLFTGSR</sequence>
<dbReference type="Pfam" id="PF00271">
    <property type="entry name" value="Helicase_C"/>
    <property type="match status" value="1"/>
</dbReference>
<dbReference type="GO" id="GO:0016787">
    <property type="term" value="F:hydrolase activity"/>
    <property type="evidence" value="ECO:0007669"/>
    <property type="project" value="UniProtKB-KW"/>
</dbReference>
<keyword evidence="5" id="KW-0378">Hydrolase</keyword>
<dbReference type="AlphaFoldDB" id="A0AAV9UID0"/>
<evidence type="ECO:0000313" key="15">
    <source>
        <dbReference type="EMBL" id="KAK6340413.1"/>
    </source>
</evidence>
<dbReference type="CDD" id="cd18008">
    <property type="entry name" value="DEXDc_SHPRH-like"/>
    <property type="match status" value="1"/>
</dbReference>
<dbReference type="PROSITE" id="PS51192">
    <property type="entry name" value="HELICASE_ATP_BIND_1"/>
    <property type="match status" value="1"/>
</dbReference>
<keyword evidence="10" id="KW-0175">Coiled coil</keyword>
<evidence type="ECO:0000259" key="12">
    <source>
        <dbReference type="PROSITE" id="PS50089"/>
    </source>
</evidence>
<feature type="domain" description="RING-type" evidence="12">
    <location>
        <begin position="780"/>
        <end position="830"/>
    </location>
</feature>
<dbReference type="SUPFAM" id="SSF52540">
    <property type="entry name" value="P-loop containing nucleoside triphosphate hydrolases"/>
    <property type="match status" value="2"/>
</dbReference>
<dbReference type="PROSITE" id="PS50089">
    <property type="entry name" value="ZF_RING_2"/>
    <property type="match status" value="1"/>
</dbReference>
<dbReference type="PROSITE" id="PS00518">
    <property type="entry name" value="ZF_RING_1"/>
    <property type="match status" value="1"/>
</dbReference>
<evidence type="ECO:0000256" key="4">
    <source>
        <dbReference type="ARBA" id="ARBA00022771"/>
    </source>
</evidence>
<dbReference type="GO" id="GO:0008270">
    <property type="term" value="F:zinc ion binding"/>
    <property type="evidence" value="ECO:0007669"/>
    <property type="project" value="UniProtKB-KW"/>
</dbReference>
<dbReference type="InterPro" id="IPR027417">
    <property type="entry name" value="P-loop_NTPase"/>
</dbReference>
<evidence type="ECO:0000256" key="9">
    <source>
        <dbReference type="PROSITE-ProRule" id="PRU00175"/>
    </source>
</evidence>
<keyword evidence="4 9" id="KW-0863">Zinc-finger</keyword>
<feature type="compositionally biased region" description="Acidic residues" evidence="11">
    <location>
        <begin position="877"/>
        <end position="892"/>
    </location>
</feature>
<dbReference type="PROSITE" id="PS51194">
    <property type="entry name" value="HELICASE_CTER"/>
    <property type="match status" value="1"/>
</dbReference>
<feature type="compositionally biased region" description="Polar residues" evidence="11">
    <location>
        <begin position="957"/>
        <end position="968"/>
    </location>
</feature>
<dbReference type="GO" id="GO:0005737">
    <property type="term" value="C:cytoplasm"/>
    <property type="evidence" value="ECO:0007669"/>
    <property type="project" value="TreeGrafter"/>
</dbReference>
<keyword evidence="16" id="KW-1185">Reference proteome</keyword>
<dbReference type="Gene3D" id="3.40.50.10810">
    <property type="entry name" value="Tandem AAA-ATPase domain"/>
    <property type="match status" value="1"/>
</dbReference>
<dbReference type="InterPro" id="IPR000330">
    <property type="entry name" value="SNF2_N"/>
</dbReference>
<proteinExistence type="inferred from homology"/>
<evidence type="ECO:0000256" key="2">
    <source>
        <dbReference type="ARBA" id="ARBA00022723"/>
    </source>
</evidence>
<keyword evidence="3" id="KW-0547">Nucleotide-binding</keyword>
<dbReference type="GO" id="GO:0008094">
    <property type="term" value="F:ATP-dependent activity, acting on DNA"/>
    <property type="evidence" value="ECO:0007669"/>
    <property type="project" value="TreeGrafter"/>
</dbReference>
<dbReference type="Gene3D" id="3.40.50.300">
    <property type="entry name" value="P-loop containing nucleotide triphosphate hydrolases"/>
    <property type="match status" value="1"/>
</dbReference>
<dbReference type="InterPro" id="IPR017907">
    <property type="entry name" value="Znf_RING_CS"/>
</dbReference>
<accession>A0AAV9UID0</accession>
<evidence type="ECO:0000256" key="6">
    <source>
        <dbReference type="ARBA" id="ARBA00022806"/>
    </source>
</evidence>
<dbReference type="InterPro" id="IPR001650">
    <property type="entry name" value="Helicase_C-like"/>
</dbReference>
<dbReference type="GO" id="GO:0005634">
    <property type="term" value="C:nucleus"/>
    <property type="evidence" value="ECO:0007669"/>
    <property type="project" value="TreeGrafter"/>
</dbReference>
<dbReference type="SUPFAM" id="SSF57850">
    <property type="entry name" value="RING/U-box"/>
    <property type="match status" value="1"/>
</dbReference>
<dbReference type="InterPro" id="IPR038718">
    <property type="entry name" value="SNF2-like_sf"/>
</dbReference>
<dbReference type="GO" id="GO:0004386">
    <property type="term" value="F:helicase activity"/>
    <property type="evidence" value="ECO:0007669"/>
    <property type="project" value="UniProtKB-KW"/>
</dbReference>
<feature type="region of interest" description="Disordered" evidence="11">
    <location>
        <begin position="98"/>
        <end position="121"/>
    </location>
</feature>
<dbReference type="CDD" id="cd18793">
    <property type="entry name" value="SF2_C_SNF"/>
    <property type="match status" value="1"/>
</dbReference>
<dbReference type="EMBL" id="JAVHNS010000011">
    <property type="protein sequence ID" value="KAK6340413.1"/>
    <property type="molecule type" value="Genomic_DNA"/>
</dbReference>
<evidence type="ECO:0000256" key="10">
    <source>
        <dbReference type="SAM" id="Coils"/>
    </source>
</evidence>
<organism evidence="15 16">
    <name type="scientific">Orbilia blumenaviensis</name>
    <dbReference type="NCBI Taxonomy" id="1796055"/>
    <lineage>
        <taxon>Eukaryota</taxon>
        <taxon>Fungi</taxon>
        <taxon>Dikarya</taxon>
        <taxon>Ascomycota</taxon>
        <taxon>Pezizomycotina</taxon>
        <taxon>Orbiliomycetes</taxon>
        <taxon>Orbiliales</taxon>
        <taxon>Orbiliaceae</taxon>
        <taxon>Orbilia</taxon>
    </lineage>
</organism>
<dbReference type="InterPro" id="IPR050628">
    <property type="entry name" value="SNF2_RAD54_helicase_TF"/>
</dbReference>
<comment type="similarity">
    <text evidence="1">Belongs to the SNF2/RAD54 helicase family.</text>
</comment>
<evidence type="ECO:0000259" key="14">
    <source>
        <dbReference type="PROSITE" id="PS51194"/>
    </source>
</evidence>
<feature type="domain" description="Helicase C-terminal" evidence="14">
    <location>
        <begin position="1089"/>
        <end position="1248"/>
    </location>
</feature>
<dbReference type="Proteomes" id="UP001373714">
    <property type="component" value="Unassembled WGS sequence"/>
</dbReference>
<keyword evidence="8" id="KW-0067">ATP-binding</keyword>
<keyword evidence="7" id="KW-0862">Zinc</keyword>
<dbReference type="InterPro" id="IPR001841">
    <property type="entry name" value="Znf_RING"/>
</dbReference>
<comment type="caution">
    <text evidence="15">The sequence shown here is derived from an EMBL/GenBank/DDBJ whole genome shotgun (WGS) entry which is preliminary data.</text>
</comment>
<feature type="region of interest" description="Disordered" evidence="11">
    <location>
        <begin position="1"/>
        <end position="29"/>
    </location>
</feature>
<evidence type="ECO:0000256" key="7">
    <source>
        <dbReference type="ARBA" id="ARBA00022833"/>
    </source>
</evidence>
<dbReference type="SMART" id="SM00184">
    <property type="entry name" value="RING"/>
    <property type="match status" value="1"/>
</dbReference>
<feature type="region of interest" description="Disordered" evidence="11">
    <location>
        <begin position="867"/>
        <end position="975"/>
    </location>
</feature>
<dbReference type="InterPro" id="IPR013083">
    <property type="entry name" value="Znf_RING/FYVE/PHD"/>
</dbReference>
<dbReference type="SMART" id="SM00487">
    <property type="entry name" value="DEXDc"/>
    <property type="match status" value="1"/>
</dbReference>
<dbReference type="InterPro" id="IPR049730">
    <property type="entry name" value="SNF2/RAD54-like_C"/>
</dbReference>
<feature type="compositionally biased region" description="Basic residues" evidence="11">
    <location>
        <begin position="1036"/>
        <end position="1049"/>
    </location>
</feature>
<keyword evidence="2" id="KW-0479">Metal-binding</keyword>
<evidence type="ECO:0000256" key="8">
    <source>
        <dbReference type="ARBA" id="ARBA00022840"/>
    </source>
</evidence>
<evidence type="ECO:0000256" key="5">
    <source>
        <dbReference type="ARBA" id="ARBA00022801"/>
    </source>
</evidence>
<feature type="coiled-coil region" evidence="10">
    <location>
        <begin position="59"/>
        <end position="86"/>
    </location>
</feature>
<evidence type="ECO:0000256" key="11">
    <source>
        <dbReference type="SAM" id="MobiDB-lite"/>
    </source>
</evidence>
<evidence type="ECO:0000313" key="16">
    <source>
        <dbReference type="Proteomes" id="UP001373714"/>
    </source>
</evidence>
<evidence type="ECO:0000256" key="1">
    <source>
        <dbReference type="ARBA" id="ARBA00007025"/>
    </source>
</evidence>
<evidence type="ECO:0000259" key="13">
    <source>
        <dbReference type="PROSITE" id="PS51192"/>
    </source>
</evidence>
<keyword evidence="6" id="KW-0347">Helicase</keyword>
<dbReference type="GO" id="GO:0005524">
    <property type="term" value="F:ATP binding"/>
    <property type="evidence" value="ECO:0007669"/>
    <property type="project" value="UniProtKB-KW"/>
</dbReference>
<dbReference type="SMART" id="SM00490">
    <property type="entry name" value="HELICc"/>
    <property type="match status" value="1"/>
</dbReference>
<name>A0AAV9UID0_9PEZI</name>
<dbReference type="InterPro" id="IPR027370">
    <property type="entry name" value="Znf-RING_euk"/>
</dbReference>
<gene>
    <name evidence="15" type="ORF">TWF730_002171</name>
</gene>
<dbReference type="Pfam" id="PF00176">
    <property type="entry name" value="SNF2-rel_dom"/>
    <property type="match status" value="1"/>
</dbReference>
<dbReference type="PANTHER" id="PTHR45626:SF16">
    <property type="entry name" value="ATP-DEPENDENT HELICASE ULS1"/>
    <property type="match status" value="1"/>
</dbReference>
<dbReference type="Gene3D" id="3.30.40.10">
    <property type="entry name" value="Zinc/RING finger domain, C3HC4 (zinc finger)"/>
    <property type="match status" value="1"/>
</dbReference>
<dbReference type="PANTHER" id="PTHR45626">
    <property type="entry name" value="TRANSCRIPTION TERMINATION FACTOR 2-RELATED"/>
    <property type="match status" value="1"/>
</dbReference>
<dbReference type="Pfam" id="PF13445">
    <property type="entry name" value="zf-RING_UBOX"/>
    <property type="match status" value="1"/>
</dbReference>
<dbReference type="GO" id="GO:0000724">
    <property type="term" value="P:double-strand break repair via homologous recombination"/>
    <property type="evidence" value="ECO:0007669"/>
    <property type="project" value="TreeGrafter"/>
</dbReference>
<feature type="compositionally biased region" description="Acidic residues" evidence="11">
    <location>
        <begin position="902"/>
        <end position="914"/>
    </location>
</feature>
<feature type="region of interest" description="Disordered" evidence="11">
    <location>
        <begin position="989"/>
        <end position="1052"/>
    </location>
</feature>
<reference evidence="15 16" key="1">
    <citation type="submission" date="2019-10" db="EMBL/GenBank/DDBJ databases">
        <authorList>
            <person name="Palmer J.M."/>
        </authorList>
    </citation>
    <scope>NUCLEOTIDE SEQUENCE [LARGE SCALE GENOMIC DNA]</scope>
    <source>
        <strain evidence="15 16">TWF730</strain>
    </source>
</reference>
<feature type="domain" description="Helicase ATP-binding" evidence="13">
    <location>
        <begin position="438"/>
        <end position="623"/>
    </location>
</feature>
<dbReference type="InterPro" id="IPR014001">
    <property type="entry name" value="Helicase_ATP-bd"/>
</dbReference>
<feature type="compositionally biased region" description="Polar residues" evidence="11">
    <location>
        <begin position="996"/>
        <end position="1006"/>
    </location>
</feature>
<protein>
    <submittedName>
        <fullName evidence="15">Uncharacterized protein</fullName>
    </submittedName>
</protein>